<feature type="region of interest" description="Disordered" evidence="2">
    <location>
        <begin position="479"/>
        <end position="499"/>
    </location>
</feature>
<organism evidence="3">
    <name type="scientific">Auxenochlorella protothecoides</name>
    <name type="common">Green microalga</name>
    <name type="synonym">Chlorella protothecoides</name>
    <dbReference type="NCBI Taxonomy" id="3075"/>
    <lineage>
        <taxon>Eukaryota</taxon>
        <taxon>Viridiplantae</taxon>
        <taxon>Chlorophyta</taxon>
        <taxon>core chlorophytes</taxon>
        <taxon>Trebouxiophyceae</taxon>
        <taxon>Chlorellales</taxon>
        <taxon>Chlorellaceae</taxon>
        <taxon>Auxenochlorella</taxon>
    </lineage>
</organism>
<dbReference type="Gene3D" id="1.25.40.10">
    <property type="entry name" value="Tetratricopeptide repeat domain"/>
    <property type="match status" value="2"/>
</dbReference>
<evidence type="ECO:0008006" key="4">
    <source>
        <dbReference type="Google" id="ProtNLM"/>
    </source>
</evidence>
<evidence type="ECO:0000256" key="2">
    <source>
        <dbReference type="SAM" id="MobiDB-lite"/>
    </source>
</evidence>
<feature type="compositionally biased region" description="Low complexity" evidence="2">
    <location>
        <begin position="288"/>
        <end position="298"/>
    </location>
</feature>
<proteinExistence type="predicted"/>
<accession>A0A1D1ZWV2</accession>
<dbReference type="EMBL" id="GDKF01007184">
    <property type="protein sequence ID" value="JAT71438.1"/>
    <property type="molecule type" value="Transcribed_RNA"/>
</dbReference>
<feature type="region of interest" description="Disordered" evidence="2">
    <location>
        <begin position="639"/>
        <end position="692"/>
    </location>
</feature>
<protein>
    <recommendedName>
        <fullName evidence="4">Pentacotripeptide-repeat region of PRORP domain-containing protein</fullName>
    </recommendedName>
</protein>
<dbReference type="AlphaFoldDB" id="A0A1D1ZWV2"/>
<dbReference type="PANTHER" id="PTHR47447">
    <property type="entry name" value="OS03G0856100 PROTEIN"/>
    <property type="match status" value="1"/>
</dbReference>
<feature type="region of interest" description="Disordered" evidence="2">
    <location>
        <begin position="278"/>
        <end position="298"/>
    </location>
</feature>
<name>A0A1D1ZWV2_AUXPR</name>
<evidence type="ECO:0000313" key="3">
    <source>
        <dbReference type="EMBL" id="JAT71438.1"/>
    </source>
</evidence>
<dbReference type="InterPro" id="IPR011990">
    <property type="entry name" value="TPR-like_helical_dom_sf"/>
</dbReference>
<evidence type="ECO:0000256" key="1">
    <source>
        <dbReference type="ARBA" id="ARBA00022737"/>
    </source>
</evidence>
<sequence>MRAVPCGRVSCLLPVQGATTCTFVRTAKSGTRRGLHGLPGYRARSSPPLAASTFERLEADFRSTWHEDLLSPELRNAEGGQHTTAPCPNVHNDHLDDLGLEIGATYRQPPKIWQGEVVAHLLSGFFDEAYLSTVPTHTLNWVIKVLGERQQARLALRLLEWMRGRGAANPHTFAKYCEAAGAAGDPGAALAHWRRLLRESPALLASPFVVTALLRAFTCAQDAAGAAAVLAEVQRSGVGEASRFAVGQVMAACMRAGLPGAALAAFRGHRRQALRAGVGEGEGEGARGPHATPAADAGAAPAADTHAGMYMMAVRACALTGRADLLPGLRAGMAQDGIPLDGELGMRFLRAHGGAGQPEEGLAVLREMREGPTPPNRWHRRALLLEYCEAGSPARVEALAAALEAGHGLRIDARLLTSVLNAFSRVDGGVPAVRAVLRMARRRGVPLRGPLAAAALSCLQYGWPAGPRGVVDVGGAACQSSQTETGPPAALGEDSPAHSHAPYTNRVGFVRLSRRARPRLPDPAARRWVRRLAEATFARAAPFALRALRRAADARHDALARPPPPPPRVPEVGLWNALMAVYMALGEAGAVLHTLRRMDADPAWPAPDLGSLNTAAEAAKALGRDAELAELDARAERLARGAPAGRRDGEAAARRAGGGPRRERRPAPSEGSHALGPQARQAAVAHIRAPWE</sequence>
<reference evidence="3" key="1">
    <citation type="submission" date="2015-08" db="EMBL/GenBank/DDBJ databases">
        <authorList>
            <person name="Babu N.S."/>
            <person name="Beckwith C.J."/>
            <person name="Beseler K.G."/>
            <person name="Brison A."/>
            <person name="Carone J.V."/>
            <person name="Caskin T.P."/>
            <person name="Diamond M."/>
            <person name="Durham M.E."/>
            <person name="Foxe J.M."/>
            <person name="Go M."/>
            <person name="Henderson B.A."/>
            <person name="Jones I.B."/>
            <person name="McGettigan J.A."/>
            <person name="Micheletti S.J."/>
            <person name="Nasrallah M.E."/>
            <person name="Ortiz D."/>
            <person name="Piller C.R."/>
            <person name="Privatt S.R."/>
            <person name="Schneider S.L."/>
            <person name="Sharp S."/>
            <person name="Smith T.C."/>
            <person name="Stanton J.D."/>
            <person name="Ullery H.E."/>
            <person name="Wilson R.J."/>
            <person name="Serrano M.G."/>
            <person name="Buck G."/>
            <person name="Lee V."/>
            <person name="Wang Y."/>
            <person name="Carvalho R."/>
            <person name="Voegtly L."/>
            <person name="Shi R."/>
            <person name="Duckworth R."/>
            <person name="Johnson A."/>
            <person name="Loviza R."/>
            <person name="Walstead R."/>
            <person name="Shah Z."/>
            <person name="Kiflezghi M."/>
            <person name="Wade K."/>
            <person name="Ball S.L."/>
            <person name="Bradley K.W."/>
            <person name="Asai D.J."/>
            <person name="Bowman C.A."/>
            <person name="Russell D.A."/>
            <person name="Pope W.H."/>
            <person name="Jacobs-Sera D."/>
            <person name="Hendrix R.W."/>
            <person name="Hatfull G.F."/>
        </authorList>
    </citation>
    <scope>NUCLEOTIDE SEQUENCE</scope>
</reference>
<keyword evidence="1" id="KW-0677">Repeat</keyword>
<dbReference type="PANTHER" id="PTHR47447:SF17">
    <property type="entry name" value="OS12G0638900 PROTEIN"/>
    <property type="match status" value="1"/>
</dbReference>
<gene>
    <name evidence="3" type="ORF">g.12507</name>
</gene>
<feature type="compositionally biased region" description="Basic and acidic residues" evidence="2">
    <location>
        <begin position="639"/>
        <end position="653"/>
    </location>
</feature>